<evidence type="ECO:0008006" key="4">
    <source>
        <dbReference type="Google" id="ProtNLM"/>
    </source>
</evidence>
<proteinExistence type="predicted"/>
<evidence type="ECO:0000313" key="2">
    <source>
        <dbReference type="EMBL" id="KAF2423194.1"/>
    </source>
</evidence>
<accession>A0A9P4TUZ1</accession>
<feature type="compositionally biased region" description="Low complexity" evidence="1">
    <location>
        <begin position="49"/>
        <end position="58"/>
    </location>
</feature>
<organism evidence="2 3">
    <name type="scientific">Tothia fuscella</name>
    <dbReference type="NCBI Taxonomy" id="1048955"/>
    <lineage>
        <taxon>Eukaryota</taxon>
        <taxon>Fungi</taxon>
        <taxon>Dikarya</taxon>
        <taxon>Ascomycota</taxon>
        <taxon>Pezizomycotina</taxon>
        <taxon>Dothideomycetes</taxon>
        <taxon>Pleosporomycetidae</taxon>
        <taxon>Venturiales</taxon>
        <taxon>Cylindrosympodiaceae</taxon>
        <taxon>Tothia</taxon>
    </lineage>
</organism>
<evidence type="ECO:0000256" key="1">
    <source>
        <dbReference type="SAM" id="MobiDB-lite"/>
    </source>
</evidence>
<reference evidence="2" key="1">
    <citation type="journal article" date="2020" name="Stud. Mycol.">
        <title>101 Dothideomycetes genomes: a test case for predicting lifestyles and emergence of pathogens.</title>
        <authorList>
            <person name="Haridas S."/>
            <person name="Albert R."/>
            <person name="Binder M."/>
            <person name="Bloem J."/>
            <person name="Labutti K."/>
            <person name="Salamov A."/>
            <person name="Andreopoulos B."/>
            <person name="Baker S."/>
            <person name="Barry K."/>
            <person name="Bills G."/>
            <person name="Bluhm B."/>
            <person name="Cannon C."/>
            <person name="Castanera R."/>
            <person name="Culley D."/>
            <person name="Daum C."/>
            <person name="Ezra D."/>
            <person name="Gonzalez J."/>
            <person name="Henrissat B."/>
            <person name="Kuo A."/>
            <person name="Liang C."/>
            <person name="Lipzen A."/>
            <person name="Lutzoni F."/>
            <person name="Magnuson J."/>
            <person name="Mondo S."/>
            <person name="Nolan M."/>
            <person name="Ohm R."/>
            <person name="Pangilinan J."/>
            <person name="Park H.-J."/>
            <person name="Ramirez L."/>
            <person name="Alfaro M."/>
            <person name="Sun H."/>
            <person name="Tritt A."/>
            <person name="Yoshinaga Y."/>
            <person name="Zwiers L.-H."/>
            <person name="Turgeon B."/>
            <person name="Goodwin S."/>
            <person name="Spatafora J."/>
            <person name="Crous P."/>
            <person name="Grigoriev I."/>
        </authorList>
    </citation>
    <scope>NUCLEOTIDE SEQUENCE</scope>
    <source>
        <strain evidence="2">CBS 130266</strain>
    </source>
</reference>
<dbReference type="PANTHER" id="PTHR35179:SF1">
    <property type="entry name" value="INTEGRAL MEMBRANE PROTEIN"/>
    <property type="match status" value="1"/>
</dbReference>
<dbReference type="Proteomes" id="UP000800235">
    <property type="component" value="Unassembled WGS sequence"/>
</dbReference>
<gene>
    <name evidence="2" type="ORF">EJ08DRAFT_596344</name>
</gene>
<keyword evidence="3" id="KW-1185">Reference proteome</keyword>
<dbReference type="AlphaFoldDB" id="A0A9P4TUZ1"/>
<feature type="compositionally biased region" description="Polar residues" evidence="1">
    <location>
        <begin position="33"/>
        <end position="47"/>
    </location>
</feature>
<feature type="region of interest" description="Disordered" evidence="1">
    <location>
        <begin position="1"/>
        <end position="60"/>
    </location>
</feature>
<protein>
    <recommendedName>
        <fullName evidence="4">Geranylgeranyl pyrophosphate synthetase</fullName>
    </recommendedName>
</protein>
<sequence>MADQGLPNNSAPAPVRRSKRLRNKGIPSEVVTRKSSTIDTSSTPRTFSTRKSQTTGGKKQTKEAWLLKGVGEKLKSLVAEDITGSSCEVSSAPGFDLLCTYNWAMLPAPTIYVPGAPSKWRSLDLPLALPLDTGFHFVDQNAYRSPKFPFEPIFKALELMNPDANLSTADLVTNRNSLRHLLGFVQGKVDTFRIDLNTVHDTLFLTRHEKTTHRTIGARNPSGYGHNFETAFTAPEAGLESSGHHRVITYPLGDLNCVVRFEVDAFCDADDLVPNDETSSAQEPTRGSSEVMNSMANLSISKPKRGQGEVKVIQAGRLIPCSALSEVKSKSKRNIPLNQVLAQLWFGRIPHLFVGQHTDGVFTKIEQTDVGAEFLNWETAQQEHLRKLAQLISELRDFTKDAGGQCVLVCDHRVKPLKLEIYVGTARKEVLPKQFIQQYWKDWSATNAAVAKGG</sequence>
<evidence type="ECO:0000313" key="3">
    <source>
        <dbReference type="Proteomes" id="UP000800235"/>
    </source>
</evidence>
<dbReference type="EMBL" id="MU007084">
    <property type="protein sequence ID" value="KAF2423194.1"/>
    <property type="molecule type" value="Genomic_DNA"/>
</dbReference>
<comment type="caution">
    <text evidence="2">The sequence shown here is derived from an EMBL/GenBank/DDBJ whole genome shotgun (WGS) entry which is preliminary data.</text>
</comment>
<dbReference type="OrthoDB" id="420564at2759"/>
<feature type="compositionally biased region" description="Polar residues" evidence="1">
    <location>
        <begin position="1"/>
        <end position="11"/>
    </location>
</feature>
<dbReference type="PANTHER" id="PTHR35179">
    <property type="entry name" value="PROTEIN CBG02620"/>
    <property type="match status" value="1"/>
</dbReference>
<name>A0A9P4TUZ1_9PEZI</name>